<protein>
    <submittedName>
        <fullName evidence="1">Uncharacterized protein</fullName>
    </submittedName>
</protein>
<evidence type="ECO:0000313" key="1">
    <source>
        <dbReference type="EMBL" id="RHN52826.1"/>
    </source>
</evidence>
<evidence type="ECO:0000313" key="2">
    <source>
        <dbReference type="Proteomes" id="UP000265566"/>
    </source>
</evidence>
<proteinExistence type="predicted"/>
<name>A0A396HHU8_MEDTR</name>
<comment type="caution">
    <text evidence="1">The sequence shown here is derived from an EMBL/GenBank/DDBJ whole genome shotgun (WGS) entry which is preliminary data.</text>
</comment>
<sequence>MLSFWSCGGSDGGCEGGCDGGSDEGSDICVSMGCSEFSSVL</sequence>
<organism evidence="1 2">
    <name type="scientific">Medicago truncatula</name>
    <name type="common">Barrel medic</name>
    <name type="synonym">Medicago tribuloides</name>
    <dbReference type="NCBI Taxonomy" id="3880"/>
    <lineage>
        <taxon>Eukaryota</taxon>
        <taxon>Viridiplantae</taxon>
        <taxon>Streptophyta</taxon>
        <taxon>Embryophyta</taxon>
        <taxon>Tracheophyta</taxon>
        <taxon>Spermatophyta</taxon>
        <taxon>Magnoliopsida</taxon>
        <taxon>eudicotyledons</taxon>
        <taxon>Gunneridae</taxon>
        <taxon>Pentapetalae</taxon>
        <taxon>rosids</taxon>
        <taxon>fabids</taxon>
        <taxon>Fabales</taxon>
        <taxon>Fabaceae</taxon>
        <taxon>Papilionoideae</taxon>
        <taxon>50 kb inversion clade</taxon>
        <taxon>NPAAA clade</taxon>
        <taxon>Hologalegina</taxon>
        <taxon>IRL clade</taxon>
        <taxon>Trifolieae</taxon>
        <taxon>Medicago</taxon>
    </lineage>
</organism>
<dbReference type="EMBL" id="PSQE01000006">
    <property type="protein sequence ID" value="RHN52826.1"/>
    <property type="molecule type" value="Genomic_DNA"/>
</dbReference>
<dbReference type="Proteomes" id="UP000265566">
    <property type="component" value="Chromosome 6"/>
</dbReference>
<accession>A0A396HHU8</accession>
<gene>
    <name evidence="1" type="ORF">MtrunA17_Chr6g0484721</name>
</gene>
<dbReference type="Gramene" id="rna37543">
    <property type="protein sequence ID" value="RHN52826.1"/>
    <property type="gene ID" value="gene37543"/>
</dbReference>
<dbReference type="AlphaFoldDB" id="A0A396HHU8"/>
<reference evidence="2" key="1">
    <citation type="journal article" date="2018" name="Nat. Plants">
        <title>Whole-genome landscape of Medicago truncatula symbiotic genes.</title>
        <authorList>
            <person name="Pecrix Y."/>
            <person name="Staton S.E."/>
            <person name="Sallet E."/>
            <person name="Lelandais-Briere C."/>
            <person name="Moreau S."/>
            <person name="Carrere S."/>
            <person name="Blein T."/>
            <person name="Jardinaud M.F."/>
            <person name="Latrasse D."/>
            <person name="Zouine M."/>
            <person name="Zahm M."/>
            <person name="Kreplak J."/>
            <person name="Mayjonade B."/>
            <person name="Satge C."/>
            <person name="Perez M."/>
            <person name="Cauet S."/>
            <person name="Marande W."/>
            <person name="Chantry-Darmon C."/>
            <person name="Lopez-Roques C."/>
            <person name="Bouchez O."/>
            <person name="Berard A."/>
            <person name="Debelle F."/>
            <person name="Munos S."/>
            <person name="Bendahmane A."/>
            <person name="Berges H."/>
            <person name="Niebel A."/>
            <person name="Buitink J."/>
            <person name="Frugier F."/>
            <person name="Benhamed M."/>
            <person name="Crespi M."/>
            <person name="Gouzy J."/>
            <person name="Gamas P."/>
        </authorList>
    </citation>
    <scope>NUCLEOTIDE SEQUENCE [LARGE SCALE GENOMIC DNA]</scope>
    <source>
        <strain evidence="2">cv. Jemalong A17</strain>
    </source>
</reference>